<dbReference type="EMBL" id="LFKP01000008">
    <property type="protein sequence ID" value="OHV95846.1"/>
    <property type="molecule type" value="Genomic_DNA"/>
</dbReference>
<dbReference type="AlphaFoldDB" id="A0A1S1U6G3"/>
<protein>
    <submittedName>
        <fullName evidence="2">Sugar transferase</fullName>
    </submittedName>
</protein>
<dbReference type="Pfam" id="PF13439">
    <property type="entry name" value="Glyco_transf_4"/>
    <property type="match status" value="1"/>
</dbReference>
<dbReference type="Gene3D" id="3.40.50.2000">
    <property type="entry name" value="Glycogen Phosphorylase B"/>
    <property type="match status" value="2"/>
</dbReference>
<dbReference type="SUPFAM" id="SSF53756">
    <property type="entry name" value="UDP-Glycosyltransferase/glycogen phosphorylase"/>
    <property type="match status" value="1"/>
</dbReference>
<evidence type="ECO:0000313" key="3">
    <source>
        <dbReference type="Proteomes" id="UP000179840"/>
    </source>
</evidence>
<proteinExistence type="predicted"/>
<dbReference type="InterPro" id="IPR028098">
    <property type="entry name" value="Glyco_trans_4-like_N"/>
</dbReference>
<name>A0A1S1U6G3_9BURK</name>
<evidence type="ECO:0000313" key="2">
    <source>
        <dbReference type="EMBL" id="OHV95846.1"/>
    </source>
</evidence>
<gene>
    <name evidence="2" type="ORF">AKG95_13135</name>
</gene>
<accession>A0A1S1U6G3</accession>
<dbReference type="Proteomes" id="UP000179840">
    <property type="component" value="Unassembled WGS sequence"/>
</dbReference>
<dbReference type="GO" id="GO:0016757">
    <property type="term" value="F:glycosyltransferase activity"/>
    <property type="evidence" value="ECO:0007669"/>
    <property type="project" value="TreeGrafter"/>
</dbReference>
<dbReference type="InterPro" id="IPR017522">
    <property type="entry name" value="Sugar_tfrase_PEP-CTERM_Stp2"/>
</dbReference>
<sequence>MALDTDAGHAREAAAAANGAPLIVHVIHQLDVGGLENGLVNLINHLPPERYRHAIVCLKNATAFRQRLTTPGVDVISLDKREGKDWRHYLRLYRVLKQLRPALVHTRNLGCLEAQLLAWLAGVRLRVHGEHGRDMSDLHGTRRKYRLLRKCMLPLVQHFIAVSADLGQWLVDSIGAAPAQVSHIGNGVDSVQFHPRLGPPAAVGPPGFLCNGAFVIGSVGRMAAVKDHASLVQAFLLLLAQPGARARLRLLIVGDGPCRQACLDLLQQAGVAHLTWLPGARDDVAQLLRAMDLFVLPSLAEGSSNTILEAMATGLPIVATQVGGNAELVQSGWSGTLVPPGSPDMLADAMLDYYSMPELGPRHGARGRRQVLAEHSLPAMAGAYLAVYDRLTGARQPSPLSTYP</sequence>
<organism evidence="2 3">
    <name type="scientific">Janthinobacterium lividum</name>
    <dbReference type="NCBI Taxonomy" id="29581"/>
    <lineage>
        <taxon>Bacteria</taxon>
        <taxon>Pseudomonadati</taxon>
        <taxon>Pseudomonadota</taxon>
        <taxon>Betaproteobacteria</taxon>
        <taxon>Burkholderiales</taxon>
        <taxon>Oxalobacteraceae</taxon>
        <taxon>Janthinobacterium</taxon>
    </lineage>
</organism>
<dbReference type="PANTHER" id="PTHR45947:SF3">
    <property type="entry name" value="SULFOQUINOVOSYL TRANSFERASE SQD2"/>
    <property type="match status" value="1"/>
</dbReference>
<dbReference type="Pfam" id="PF13692">
    <property type="entry name" value="Glyco_trans_1_4"/>
    <property type="match status" value="1"/>
</dbReference>
<reference evidence="2 3" key="1">
    <citation type="submission" date="2015-06" db="EMBL/GenBank/DDBJ databases">
        <title>Draft genome sequencing of a biphenyl-degrading bacterium, Janthinobacterium lividum MEG1.</title>
        <authorList>
            <person name="Shimodaira J."/>
            <person name="Hatta T."/>
        </authorList>
    </citation>
    <scope>NUCLEOTIDE SEQUENCE [LARGE SCALE GENOMIC DNA]</scope>
    <source>
        <strain evidence="2 3">MEG1</strain>
    </source>
</reference>
<keyword evidence="2" id="KW-0808">Transferase</keyword>
<dbReference type="RefSeq" id="WP_071077305.1">
    <property type="nucleotide sequence ID" value="NZ_LFKP01000008.1"/>
</dbReference>
<dbReference type="PANTHER" id="PTHR45947">
    <property type="entry name" value="SULFOQUINOVOSYL TRANSFERASE SQD2"/>
    <property type="match status" value="1"/>
</dbReference>
<dbReference type="NCBIfam" id="TIGR03088">
    <property type="entry name" value="stp2"/>
    <property type="match status" value="1"/>
</dbReference>
<comment type="caution">
    <text evidence="2">The sequence shown here is derived from an EMBL/GenBank/DDBJ whole genome shotgun (WGS) entry which is preliminary data.</text>
</comment>
<feature type="domain" description="Glycosyltransferase subfamily 4-like N-terminal" evidence="1">
    <location>
        <begin position="32"/>
        <end position="189"/>
    </location>
</feature>
<evidence type="ECO:0000259" key="1">
    <source>
        <dbReference type="Pfam" id="PF13439"/>
    </source>
</evidence>
<dbReference type="InterPro" id="IPR050194">
    <property type="entry name" value="Glycosyltransferase_grp1"/>
</dbReference>